<reference evidence="3 4" key="1">
    <citation type="journal article" date="2012" name="New Phytol.">
        <title>Insight into trade-off between wood decay and parasitism from the genome of a fungal forest pathogen.</title>
        <authorList>
            <person name="Olson A."/>
            <person name="Aerts A."/>
            <person name="Asiegbu F."/>
            <person name="Belbahri L."/>
            <person name="Bouzid O."/>
            <person name="Broberg A."/>
            <person name="Canback B."/>
            <person name="Coutinho P.M."/>
            <person name="Cullen D."/>
            <person name="Dalman K."/>
            <person name="Deflorio G."/>
            <person name="van Diepen L.T."/>
            <person name="Dunand C."/>
            <person name="Duplessis S."/>
            <person name="Durling M."/>
            <person name="Gonthier P."/>
            <person name="Grimwood J."/>
            <person name="Fossdal C.G."/>
            <person name="Hansson D."/>
            <person name="Henrissat B."/>
            <person name="Hietala A."/>
            <person name="Himmelstrand K."/>
            <person name="Hoffmeister D."/>
            <person name="Hogberg N."/>
            <person name="James T.Y."/>
            <person name="Karlsson M."/>
            <person name="Kohler A."/>
            <person name="Kues U."/>
            <person name="Lee Y.H."/>
            <person name="Lin Y.C."/>
            <person name="Lind M."/>
            <person name="Lindquist E."/>
            <person name="Lombard V."/>
            <person name="Lucas S."/>
            <person name="Lunden K."/>
            <person name="Morin E."/>
            <person name="Murat C."/>
            <person name="Park J."/>
            <person name="Raffaello T."/>
            <person name="Rouze P."/>
            <person name="Salamov A."/>
            <person name="Schmutz J."/>
            <person name="Solheim H."/>
            <person name="Stahlberg J."/>
            <person name="Velez H."/>
            <person name="de Vries R.P."/>
            <person name="Wiebenga A."/>
            <person name="Woodward S."/>
            <person name="Yakovlev I."/>
            <person name="Garbelotto M."/>
            <person name="Martin F."/>
            <person name="Grigoriev I.V."/>
            <person name="Stenlid J."/>
        </authorList>
    </citation>
    <scope>NUCLEOTIDE SEQUENCE [LARGE SCALE GENOMIC DNA]</scope>
    <source>
        <strain evidence="3 4">TC 32-1</strain>
    </source>
</reference>
<dbReference type="EMBL" id="KI925464">
    <property type="protein sequence ID" value="ETW76340.1"/>
    <property type="molecule type" value="Genomic_DNA"/>
</dbReference>
<keyword evidence="1" id="KW-1133">Transmembrane helix</keyword>
<keyword evidence="1" id="KW-0472">Membrane</keyword>
<name>W4JTB7_HETIT</name>
<protein>
    <recommendedName>
        <fullName evidence="2">DUF6534 domain-containing protein</fullName>
    </recommendedName>
</protein>
<accession>W4JTB7</accession>
<dbReference type="RefSeq" id="XP_009551262.1">
    <property type="nucleotide sequence ID" value="XM_009552967.1"/>
</dbReference>
<dbReference type="HOGENOM" id="CLU_046025_2_0_1"/>
<feature type="transmembrane region" description="Helical" evidence="1">
    <location>
        <begin position="83"/>
        <end position="100"/>
    </location>
</feature>
<organism evidence="3 4">
    <name type="scientific">Heterobasidion irregulare (strain TC 32-1)</name>
    <dbReference type="NCBI Taxonomy" id="747525"/>
    <lineage>
        <taxon>Eukaryota</taxon>
        <taxon>Fungi</taxon>
        <taxon>Dikarya</taxon>
        <taxon>Basidiomycota</taxon>
        <taxon>Agaricomycotina</taxon>
        <taxon>Agaricomycetes</taxon>
        <taxon>Russulales</taxon>
        <taxon>Bondarzewiaceae</taxon>
        <taxon>Heterobasidion</taxon>
        <taxon>Heterobasidion annosum species complex</taxon>
    </lineage>
</organism>
<feature type="transmembrane region" description="Helical" evidence="1">
    <location>
        <begin position="151"/>
        <end position="173"/>
    </location>
</feature>
<dbReference type="InterPro" id="IPR045339">
    <property type="entry name" value="DUF6534"/>
</dbReference>
<dbReference type="InParanoid" id="W4JTB7"/>
<feature type="transmembrane region" description="Helical" evidence="1">
    <location>
        <begin position="56"/>
        <end position="77"/>
    </location>
</feature>
<evidence type="ECO:0000313" key="3">
    <source>
        <dbReference type="EMBL" id="ETW76340.1"/>
    </source>
</evidence>
<keyword evidence="4" id="KW-1185">Reference proteome</keyword>
<dbReference type="Pfam" id="PF20152">
    <property type="entry name" value="DUF6534"/>
    <property type="match status" value="1"/>
</dbReference>
<feature type="transmembrane region" description="Helical" evidence="1">
    <location>
        <begin position="12"/>
        <end position="36"/>
    </location>
</feature>
<evidence type="ECO:0000313" key="4">
    <source>
        <dbReference type="Proteomes" id="UP000030671"/>
    </source>
</evidence>
<keyword evidence="1" id="KW-0812">Transmembrane</keyword>
<feature type="domain" description="DUF6534" evidence="2">
    <location>
        <begin position="162"/>
        <end position="271"/>
    </location>
</feature>
<evidence type="ECO:0000259" key="2">
    <source>
        <dbReference type="Pfam" id="PF20152"/>
    </source>
</evidence>
<dbReference type="KEGG" id="hir:HETIRDRAFT_105834"/>
<gene>
    <name evidence="3" type="ORF">HETIRDRAFT_105834</name>
</gene>
<dbReference type="GeneID" id="20666106"/>
<dbReference type="PANTHER" id="PTHR40465:SF1">
    <property type="entry name" value="DUF6534 DOMAIN-CONTAINING PROTEIN"/>
    <property type="match status" value="1"/>
</dbReference>
<dbReference type="OrthoDB" id="3223377at2759"/>
<dbReference type="Proteomes" id="UP000030671">
    <property type="component" value="Unassembled WGS sequence"/>
</dbReference>
<feature type="transmembrane region" description="Helical" evidence="1">
    <location>
        <begin position="193"/>
        <end position="215"/>
    </location>
</feature>
<feature type="transmembrane region" description="Helical" evidence="1">
    <location>
        <begin position="248"/>
        <end position="267"/>
    </location>
</feature>
<proteinExistence type="predicted"/>
<dbReference type="PANTHER" id="PTHR40465">
    <property type="entry name" value="CHROMOSOME 1, WHOLE GENOME SHOTGUN SEQUENCE"/>
    <property type="match status" value="1"/>
</dbReference>
<feature type="transmembrane region" description="Helical" evidence="1">
    <location>
        <begin position="112"/>
        <end position="136"/>
    </location>
</feature>
<evidence type="ECO:0000256" key="1">
    <source>
        <dbReference type="SAM" id="Phobius"/>
    </source>
</evidence>
<dbReference type="AlphaFoldDB" id="W4JTB7"/>
<dbReference type="STRING" id="747525.W4JTB7"/>
<sequence length="332" mass="37164">MPFLNAEPLDPSSYVFILSGLTLIGTFISLILYGVVLMQTYSYHVTYKDDKAWQKAYVWTLFVVGTVNIGLDMAHIYDHLVNKFGPLTTGIIGSMVQLFLGRRIWILTNSLWVFITIVALAAIECIAAMATSVAMFCTPDILLTSRIQSTVIIWLIATTIDDTLITVILVTFLKRHKTGSPPTDDIIDKIIRLAIQTGLVTALWAVADIVLYITFVRPSPSPVPVTPPQPISDWVLHRRFTSQLRSDYIVFGYPLAELYMISLLSSLNSRKGWTSSVESTRYIGGISRPRTIEFCDRSAVRDVGRPPYLIPFIVPDLFARLRAKSCPATQQQ</sequence>